<accession>A0A1V9GCI8</accession>
<organism evidence="1 2">
    <name type="scientific">Niastella populi</name>
    <dbReference type="NCBI Taxonomy" id="550983"/>
    <lineage>
        <taxon>Bacteria</taxon>
        <taxon>Pseudomonadati</taxon>
        <taxon>Bacteroidota</taxon>
        <taxon>Chitinophagia</taxon>
        <taxon>Chitinophagales</taxon>
        <taxon>Chitinophagaceae</taxon>
        <taxon>Niastella</taxon>
    </lineage>
</organism>
<dbReference type="OrthoDB" id="672175at2"/>
<dbReference type="RefSeq" id="WP_081158705.1">
    <property type="nucleotide sequence ID" value="NZ_LWBP01000001.1"/>
</dbReference>
<comment type="caution">
    <text evidence="1">The sequence shown here is derived from an EMBL/GenBank/DDBJ whole genome shotgun (WGS) entry which is preliminary data.</text>
</comment>
<dbReference type="Proteomes" id="UP000192276">
    <property type="component" value="Unassembled WGS sequence"/>
</dbReference>
<dbReference type="AlphaFoldDB" id="A0A1V9GCI8"/>
<proteinExistence type="predicted"/>
<gene>
    <name evidence="1" type="ORF">A4R26_00915</name>
</gene>
<protein>
    <submittedName>
        <fullName evidence="1">Uncharacterized protein</fullName>
    </submittedName>
</protein>
<evidence type="ECO:0000313" key="1">
    <source>
        <dbReference type="EMBL" id="OQP68401.1"/>
    </source>
</evidence>
<evidence type="ECO:0000313" key="2">
    <source>
        <dbReference type="Proteomes" id="UP000192276"/>
    </source>
</evidence>
<sequence length="154" mass="17272">MGIAIRPVVIPDDLQGLQQCTEMDAESLIAFHENIANGSFMQPMLVWDGEQPLFEVDICQAIFDDPGTCDPLGTDDYTLRFQFSPHAPMNVIHEGLYNCMEYVFLQKKASRILIVVESGNKILLDWVKDADFAKALGLVADPKYPLFIFTKGTK</sequence>
<dbReference type="EMBL" id="LWBP01000001">
    <property type="protein sequence ID" value="OQP68401.1"/>
    <property type="molecule type" value="Genomic_DNA"/>
</dbReference>
<name>A0A1V9GCI8_9BACT</name>
<reference evidence="2" key="1">
    <citation type="submission" date="2016-04" db="EMBL/GenBank/DDBJ databases">
        <authorList>
            <person name="Chen L."/>
            <person name="Zhuang W."/>
            <person name="Wang G."/>
        </authorList>
    </citation>
    <scope>NUCLEOTIDE SEQUENCE [LARGE SCALE GENOMIC DNA]</scope>
    <source>
        <strain evidence="2">208</strain>
    </source>
</reference>
<keyword evidence="2" id="KW-1185">Reference proteome</keyword>